<keyword evidence="3" id="KW-1185">Reference proteome</keyword>
<keyword evidence="1" id="KW-0472">Membrane</keyword>
<organism evidence="2 3">
    <name type="scientific">Glossina palpalis gambiensis</name>
    <dbReference type="NCBI Taxonomy" id="67801"/>
    <lineage>
        <taxon>Eukaryota</taxon>
        <taxon>Metazoa</taxon>
        <taxon>Ecdysozoa</taxon>
        <taxon>Arthropoda</taxon>
        <taxon>Hexapoda</taxon>
        <taxon>Insecta</taxon>
        <taxon>Pterygota</taxon>
        <taxon>Neoptera</taxon>
        <taxon>Endopterygota</taxon>
        <taxon>Diptera</taxon>
        <taxon>Brachycera</taxon>
        <taxon>Muscomorpha</taxon>
        <taxon>Hippoboscoidea</taxon>
        <taxon>Glossinidae</taxon>
        <taxon>Glossina</taxon>
    </lineage>
</organism>
<evidence type="ECO:0000313" key="2">
    <source>
        <dbReference type="EnsemblMetazoa" id="GPPI026608-PA"/>
    </source>
</evidence>
<proteinExistence type="predicted"/>
<feature type="transmembrane region" description="Helical" evidence="1">
    <location>
        <begin position="118"/>
        <end position="140"/>
    </location>
</feature>
<dbReference type="EnsemblMetazoa" id="GPPI026608-RA">
    <property type="protein sequence ID" value="GPPI026608-PA"/>
    <property type="gene ID" value="GPPI026608"/>
</dbReference>
<evidence type="ECO:0000313" key="3">
    <source>
        <dbReference type="Proteomes" id="UP000092460"/>
    </source>
</evidence>
<feature type="transmembrane region" description="Helical" evidence="1">
    <location>
        <begin position="91"/>
        <end position="112"/>
    </location>
</feature>
<accession>A0A1B0BDI0</accession>
<dbReference type="AlphaFoldDB" id="A0A1B0BDI0"/>
<keyword evidence="1" id="KW-1133">Transmembrane helix</keyword>
<reference evidence="2" key="2">
    <citation type="submission" date="2020-05" db="UniProtKB">
        <authorList>
            <consortium name="EnsemblMetazoa"/>
        </authorList>
    </citation>
    <scope>IDENTIFICATION</scope>
    <source>
        <strain evidence="2">IAEA</strain>
    </source>
</reference>
<keyword evidence="1" id="KW-0812">Transmembrane</keyword>
<dbReference type="EMBL" id="JXJN01012498">
    <property type="status" value="NOT_ANNOTATED_CDS"/>
    <property type="molecule type" value="Genomic_DNA"/>
</dbReference>
<sequence>MCPVFEPPPNMLPNLRCKSDVDDKLADAATLAWLAFIISCSCLMACKRGSGCGKGIGACCPLMLRLAIMAAPSCNDTTTSPSAMAATSVELLESLVSSLLTTGIGILLIRVIGGGLGILPWAAALRWAIMLALFFNRVFAKIIDLQEVSKAEHLIQHDVNLHWLYALRKVKFKLQ</sequence>
<evidence type="ECO:0000256" key="1">
    <source>
        <dbReference type="SAM" id="Phobius"/>
    </source>
</evidence>
<protein>
    <submittedName>
        <fullName evidence="2">Uncharacterized protein</fullName>
    </submittedName>
</protein>
<name>A0A1B0BDI0_9MUSC</name>
<reference evidence="3" key="1">
    <citation type="submission" date="2015-01" db="EMBL/GenBank/DDBJ databases">
        <authorList>
            <person name="Aksoy S."/>
            <person name="Warren W."/>
            <person name="Wilson R.K."/>
        </authorList>
    </citation>
    <scope>NUCLEOTIDE SEQUENCE [LARGE SCALE GENOMIC DNA]</scope>
    <source>
        <strain evidence="3">IAEA</strain>
    </source>
</reference>
<dbReference type="VEuPathDB" id="VectorBase:GPPI026608"/>
<dbReference type="Proteomes" id="UP000092460">
    <property type="component" value="Unassembled WGS sequence"/>
</dbReference>
<feature type="transmembrane region" description="Helical" evidence="1">
    <location>
        <begin position="28"/>
        <end position="46"/>
    </location>
</feature>